<keyword evidence="1" id="KW-0732">Signal</keyword>
<evidence type="ECO:0000313" key="2">
    <source>
        <dbReference type="EMBL" id="VEA70455.1"/>
    </source>
</evidence>
<organism evidence="2 3">
    <name type="scientific">Serratia rubidaea</name>
    <name type="common">Serratia marinorubra</name>
    <dbReference type="NCBI Taxonomy" id="61652"/>
    <lineage>
        <taxon>Bacteria</taxon>
        <taxon>Pseudomonadati</taxon>
        <taxon>Pseudomonadota</taxon>
        <taxon>Gammaproteobacteria</taxon>
        <taxon>Enterobacterales</taxon>
        <taxon>Yersiniaceae</taxon>
        <taxon>Serratia</taxon>
    </lineage>
</organism>
<name>A0A447QK41_SERRU</name>
<protein>
    <submittedName>
        <fullName evidence="2">Maltose regulon periplasmic protein</fullName>
    </submittedName>
</protein>
<dbReference type="GO" id="GO:0008643">
    <property type="term" value="P:carbohydrate transport"/>
    <property type="evidence" value="ECO:0007669"/>
    <property type="project" value="InterPro"/>
</dbReference>
<dbReference type="AlphaFoldDB" id="A0A447QK41"/>
<dbReference type="GO" id="GO:0042597">
    <property type="term" value="C:periplasmic space"/>
    <property type="evidence" value="ECO:0007669"/>
    <property type="project" value="InterPro"/>
</dbReference>
<proteinExistence type="predicted"/>
<evidence type="ECO:0000256" key="1">
    <source>
        <dbReference type="SAM" id="SignalP"/>
    </source>
</evidence>
<feature type="chain" id="PRO_5019447237" evidence="1">
    <location>
        <begin position="25"/>
        <end position="196"/>
    </location>
</feature>
<accession>A0A447QK41</accession>
<sequence>MNKTLLSFYLSAALAVSLSPIAKAATPADVAVAPAVSAATLQNLPWQPLVPPATQQVTLNEASRRFTRAISRARWRRIRCRRSRLAGDYLSSIAGIIRCMRRACWCWTSSGVRQPTTQQLFSVPAAGRNVGGPAGGHHEADAGAGAKQIYLLVYTTRQDLSKTTQLTNPAKAYARGVGNAVPDIPILSPAIPPAAS</sequence>
<feature type="signal peptide" evidence="1">
    <location>
        <begin position="1"/>
        <end position="24"/>
    </location>
</feature>
<dbReference type="Proteomes" id="UP000271603">
    <property type="component" value="Chromosome"/>
</dbReference>
<dbReference type="Pfam" id="PF07148">
    <property type="entry name" value="MalM"/>
    <property type="match status" value="1"/>
</dbReference>
<gene>
    <name evidence="2" type="ORF">NCTC9419_01953</name>
</gene>
<evidence type="ECO:0000313" key="3">
    <source>
        <dbReference type="Proteomes" id="UP000271603"/>
    </source>
</evidence>
<dbReference type="EMBL" id="LR134155">
    <property type="protein sequence ID" value="VEA70455.1"/>
    <property type="molecule type" value="Genomic_DNA"/>
</dbReference>
<dbReference type="InterPro" id="IPR010794">
    <property type="entry name" value="MalM"/>
</dbReference>
<reference evidence="2 3" key="1">
    <citation type="submission" date="2018-12" db="EMBL/GenBank/DDBJ databases">
        <authorList>
            <consortium name="Pathogen Informatics"/>
        </authorList>
    </citation>
    <scope>NUCLEOTIDE SEQUENCE [LARGE SCALE GENOMIC DNA]</scope>
    <source>
        <strain evidence="2 3">NCTC9419</strain>
    </source>
</reference>